<dbReference type="RefSeq" id="WP_002692968.1">
    <property type="nucleotide sequence ID" value="NZ_AAWS01000001.1"/>
</dbReference>
<name>A1ZCP2_MICM2</name>
<dbReference type="eggNOG" id="ENOG502ZAVJ">
    <property type="taxonomic scope" value="Bacteria"/>
</dbReference>
<feature type="chain" id="PRO_5002641347" description="Outer membrane protein beta-barrel domain-containing protein" evidence="1">
    <location>
        <begin position="21"/>
        <end position="242"/>
    </location>
</feature>
<feature type="signal peptide" evidence="1">
    <location>
        <begin position="1"/>
        <end position="20"/>
    </location>
</feature>
<proteinExistence type="predicted"/>
<keyword evidence="1" id="KW-0732">Signal</keyword>
<organism evidence="3 4">
    <name type="scientific">Microscilla marina ATCC 23134</name>
    <dbReference type="NCBI Taxonomy" id="313606"/>
    <lineage>
        <taxon>Bacteria</taxon>
        <taxon>Pseudomonadati</taxon>
        <taxon>Bacteroidota</taxon>
        <taxon>Cytophagia</taxon>
        <taxon>Cytophagales</taxon>
        <taxon>Microscillaceae</taxon>
        <taxon>Microscilla</taxon>
    </lineage>
</organism>
<dbReference type="OrthoDB" id="938002at2"/>
<evidence type="ECO:0000256" key="1">
    <source>
        <dbReference type="SAM" id="SignalP"/>
    </source>
</evidence>
<dbReference type="Proteomes" id="UP000004095">
    <property type="component" value="Unassembled WGS sequence"/>
</dbReference>
<comment type="caution">
    <text evidence="3">The sequence shown here is derived from an EMBL/GenBank/DDBJ whole genome shotgun (WGS) entry which is preliminary data.</text>
</comment>
<dbReference type="AlphaFoldDB" id="A1ZCP2"/>
<evidence type="ECO:0000259" key="2">
    <source>
        <dbReference type="Pfam" id="PF13568"/>
    </source>
</evidence>
<feature type="domain" description="Outer membrane protein beta-barrel" evidence="2">
    <location>
        <begin position="19"/>
        <end position="209"/>
    </location>
</feature>
<dbReference type="InterPro" id="IPR025665">
    <property type="entry name" value="Beta-barrel_OMP_2"/>
</dbReference>
<dbReference type="Pfam" id="PF13568">
    <property type="entry name" value="OMP_b-brl_2"/>
    <property type="match status" value="1"/>
</dbReference>
<keyword evidence="4" id="KW-1185">Reference proteome</keyword>
<reference evidence="3 4" key="1">
    <citation type="submission" date="2007-01" db="EMBL/GenBank/DDBJ databases">
        <authorList>
            <person name="Haygood M."/>
            <person name="Podell S."/>
            <person name="Anderson C."/>
            <person name="Hopkinson B."/>
            <person name="Roe K."/>
            <person name="Barbeau K."/>
            <person name="Gaasterland T."/>
            <person name="Ferriera S."/>
            <person name="Johnson J."/>
            <person name="Kravitz S."/>
            <person name="Beeson K."/>
            <person name="Sutton G."/>
            <person name="Rogers Y.-H."/>
            <person name="Friedman R."/>
            <person name="Frazier M."/>
            <person name="Venter J.C."/>
        </authorList>
    </citation>
    <scope>NUCLEOTIDE SEQUENCE [LARGE SCALE GENOMIC DNA]</scope>
    <source>
        <strain evidence="3 4">ATCC 23134</strain>
    </source>
</reference>
<evidence type="ECO:0000313" key="4">
    <source>
        <dbReference type="Proteomes" id="UP000004095"/>
    </source>
</evidence>
<dbReference type="EMBL" id="AAWS01000001">
    <property type="protein sequence ID" value="EAY32044.1"/>
    <property type="molecule type" value="Genomic_DNA"/>
</dbReference>
<protein>
    <recommendedName>
        <fullName evidence="2">Outer membrane protein beta-barrel domain-containing protein</fullName>
    </recommendedName>
</protein>
<evidence type="ECO:0000313" key="3">
    <source>
        <dbReference type="EMBL" id="EAY32044.1"/>
    </source>
</evidence>
<gene>
    <name evidence="3" type="ORF">M23134_02073</name>
</gene>
<accession>A1ZCP2</accession>
<sequence>MKKGLLLIAFVCLTASVAFSQGISVGLRGGLTLTSGNTTFPANASQGRPIEFKNESDGLGAGFTVGGVARINFAGLFLQGELNYAQFKLKQKNNQAYTVTAPATTTNNIKSESTLNAFNIPILVGTKLGPLRAYIGPSFLFVTSAEQKTTGDVTSKVGGVTVNTTTVDNTQDLLTSDAGDLEVKPLIIAVEAGVGISLPMGLEADLRYAVPAITGVYKNSDVKGFLGILSLSVGYRLVKLGL</sequence>